<dbReference type="Proteomes" id="UP000253410">
    <property type="component" value="Unassembled WGS sequence"/>
</dbReference>
<keyword evidence="9" id="KW-1185">Reference proteome</keyword>
<evidence type="ECO:0000259" key="7">
    <source>
        <dbReference type="Pfam" id="PF14322"/>
    </source>
</evidence>
<evidence type="ECO:0000256" key="5">
    <source>
        <dbReference type="ARBA" id="ARBA00023237"/>
    </source>
</evidence>
<evidence type="ECO:0000256" key="3">
    <source>
        <dbReference type="ARBA" id="ARBA00022729"/>
    </source>
</evidence>
<dbReference type="Gene3D" id="1.25.40.390">
    <property type="match status" value="1"/>
</dbReference>
<dbReference type="AlphaFoldDB" id="A0A365XXJ6"/>
<gene>
    <name evidence="8" type="ORF">DF182_00365</name>
</gene>
<proteinExistence type="inferred from homology"/>
<dbReference type="EMBL" id="QFFJ01000001">
    <property type="protein sequence ID" value="RBL91109.1"/>
    <property type="molecule type" value="Genomic_DNA"/>
</dbReference>
<dbReference type="RefSeq" id="WP_113613709.1">
    <property type="nucleotide sequence ID" value="NZ_QFFJ01000001.1"/>
</dbReference>
<dbReference type="InterPro" id="IPR011990">
    <property type="entry name" value="TPR-like_helical_dom_sf"/>
</dbReference>
<keyword evidence="4" id="KW-0472">Membrane</keyword>
<dbReference type="InterPro" id="IPR012944">
    <property type="entry name" value="SusD_RagB_dom"/>
</dbReference>
<feature type="domain" description="SusD-like N-terminal" evidence="7">
    <location>
        <begin position="107"/>
        <end position="243"/>
    </location>
</feature>
<dbReference type="OrthoDB" id="625727at2"/>
<dbReference type="Pfam" id="PF14322">
    <property type="entry name" value="SusD-like_3"/>
    <property type="match status" value="1"/>
</dbReference>
<name>A0A365XXJ6_9BACT</name>
<dbReference type="Pfam" id="PF07980">
    <property type="entry name" value="SusD_RagB"/>
    <property type="match status" value="1"/>
</dbReference>
<keyword evidence="3" id="KW-0732">Signal</keyword>
<sequence length="485" mass="54503">MKVCIYYMSFLSIKSFWKKSFSQTMVGLYLWLLFSLAACNKFVEVDTPGNKITTQQLFNDDASATTAVAGLYSRISSSFLTIGSGGTTIYTGLSSDELISSVNTPDLKEFQTNSISSTNSTNQNAFWRPAYLSIYQANACIEGLTASNGMSPRIKNQLLGECKVVRSLFYFYLIQLYGDVPLITKTDYNTTSVQGRNSVNDIYGLIINDLTDAKNLLAENYPSDGRLRPNSYTAAALLARVYLFTGNWKLAETEANNIINSPKYILQSDLNKVFLSTSNEAIWQMASVVGGINTREGSTFLTTSPLVIPVYLISDQLLNAFEPGDPRKSAWIGSKTITNQTYYFPFKYKVPFSFSSVITEHYMVLRLAEQYLIRAEARIRQGKTDDGIGDLNVLRKRARGTNNAVLPDLPMGLPQDQALSSVLKERRIELMMEWGSRWFDLKRFHLCNTILKPIKPAWQDTDTLFPVPNQEILLNKNLTQNNGYN</sequence>
<comment type="subcellular location">
    <subcellularLocation>
        <location evidence="1">Cell outer membrane</location>
    </subcellularLocation>
</comment>
<organism evidence="8 9">
    <name type="scientific">Chitinophaga flava</name>
    <dbReference type="NCBI Taxonomy" id="2259036"/>
    <lineage>
        <taxon>Bacteria</taxon>
        <taxon>Pseudomonadati</taxon>
        <taxon>Bacteroidota</taxon>
        <taxon>Chitinophagia</taxon>
        <taxon>Chitinophagales</taxon>
        <taxon>Chitinophagaceae</taxon>
        <taxon>Chitinophaga</taxon>
    </lineage>
</organism>
<reference evidence="8 9" key="1">
    <citation type="submission" date="2018-05" db="EMBL/GenBank/DDBJ databases">
        <title>Chitinophaga sp. K3CV102501T nov., isolated from isolated from a monsoon evergreen broad-leaved forest soil.</title>
        <authorList>
            <person name="Lv Y."/>
        </authorList>
    </citation>
    <scope>NUCLEOTIDE SEQUENCE [LARGE SCALE GENOMIC DNA]</scope>
    <source>
        <strain evidence="8 9">GDMCC 1.1325</strain>
    </source>
</reference>
<feature type="domain" description="RagB/SusD" evidence="6">
    <location>
        <begin position="329"/>
        <end position="448"/>
    </location>
</feature>
<evidence type="ECO:0000256" key="2">
    <source>
        <dbReference type="ARBA" id="ARBA00006275"/>
    </source>
</evidence>
<protein>
    <submittedName>
        <fullName evidence="8">RagB/SusD family nutrient uptake outer membrane protein</fullName>
    </submittedName>
</protein>
<evidence type="ECO:0000256" key="1">
    <source>
        <dbReference type="ARBA" id="ARBA00004442"/>
    </source>
</evidence>
<evidence type="ECO:0000259" key="6">
    <source>
        <dbReference type="Pfam" id="PF07980"/>
    </source>
</evidence>
<dbReference type="InterPro" id="IPR033985">
    <property type="entry name" value="SusD-like_N"/>
</dbReference>
<comment type="similarity">
    <text evidence="2">Belongs to the SusD family.</text>
</comment>
<dbReference type="SUPFAM" id="SSF48452">
    <property type="entry name" value="TPR-like"/>
    <property type="match status" value="1"/>
</dbReference>
<comment type="caution">
    <text evidence="8">The sequence shown here is derived from an EMBL/GenBank/DDBJ whole genome shotgun (WGS) entry which is preliminary data.</text>
</comment>
<dbReference type="GO" id="GO:0009279">
    <property type="term" value="C:cell outer membrane"/>
    <property type="evidence" value="ECO:0007669"/>
    <property type="project" value="UniProtKB-SubCell"/>
</dbReference>
<dbReference type="CDD" id="cd08977">
    <property type="entry name" value="SusD"/>
    <property type="match status" value="1"/>
</dbReference>
<accession>A0A365XXJ6</accession>
<evidence type="ECO:0000256" key="4">
    <source>
        <dbReference type="ARBA" id="ARBA00023136"/>
    </source>
</evidence>
<evidence type="ECO:0000313" key="9">
    <source>
        <dbReference type="Proteomes" id="UP000253410"/>
    </source>
</evidence>
<keyword evidence="5" id="KW-0998">Cell outer membrane</keyword>
<evidence type="ECO:0000313" key="8">
    <source>
        <dbReference type="EMBL" id="RBL91109.1"/>
    </source>
</evidence>